<dbReference type="CDD" id="cd17321">
    <property type="entry name" value="MFS_MMR_MDR_like"/>
    <property type="match status" value="1"/>
</dbReference>
<feature type="transmembrane region" description="Helical" evidence="9">
    <location>
        <begin position="352"/>
        <end position="370"/>
    </location>
</feature>
<keyword evidence="4 9" id="KW-0812">Transmembrane</keyword>
<keyword evidence="6 9" id="KW-0472">Membrane</keyword>
<evidence type="ECO:0000313" key="12">
    <source>
        <dbReference type="Proteomes" id="UP001156398"/>
    </source>
</evidence>
<sequence length="502" mass="50816">MSSRDPSTSSPDPLTPSTQNVAKPGVRLAVVAVIACLAQFMVVLDSSIVNVALPAMKAGLGLSVGAQQWVVDGYLITFGGLLLLASRASDLFGRRRVFQIGLVVFTAASLLGGLAQDGVMLLVARFVQGAGAAALGPASLSLITASHTEPGRRTRALTWWGVAAAGAGAAGIVLGGVLTASLSWRWVLLVNVPIGAGLLVATFVALQASTASERRTRIDVPGAVTVTLGVAAIVYGVSAAPQDGWASGQVLAAIAAAIVLLAAFLLIESRTREPLIPREVFAEHNVRIGNVLTGCLGLVITAPLFFLSLYLQQVLGETALRAGLSLLPMAVVISVGVLTSQKLIPGVGPKRLVLGGGLIAAGGLVWLAQLPVHSAYAVHVLAPTLIVGAGMSVMMMPAIVAATTGGDPRNAGVASGLINMCRQIGGALGLAALVTVASTVTHQGHTTGPESVVHGYRTALLVAAAVSLATAVLSLLLKEPRASAPAAPARRDEATADAGRPG</sequence>
<name>A0ABT6WAB9_9ACTN</name>
<dbReference type="EMBL" id="JAAGKO020000067">
    <property type="protein sequence ID" value="MDI5966993.1"/>
    <property type="molecule type" value="Genomic_DNA"/>
</dbReference>
<dbReference type="NCBIfam" id="TIGR00711">
    <property type="entry name" value="efflux_EmrB"/>
    <property type="match status" value="1"/>
</dbReference>
<feature type="transmembrane region" description="Helical" evidence="9">
    <location>
        <begin position="250"/>
        <end position="267"/>
    </location>
</feature>
<evidence type="ECO:0000256" key="6">
    <source>
        <dbReference type="ARBA" id="ARBA00023136"/>
    </source>
</evidence>
<dbReference type="SUPFAM" id="SSF103473">
    <property type="entry name" value="MFS general substrate transporter"/>
    <property type="match status" value="2"/>
</dbReference>
<feature type="transmembrane region" description="Helical" evidence="9">
    <location>
        <begin position="184"/>
        <end position="206"/>
    </location>
</feature>
<dbReference type="Pfam" id="PF07690">
    <property type="entry name" value="MFS_1"/>
    <property type="match status" value="1"/>
</dbReference>
<feature type="transmembrane region" description="Helical" evidence="9">
    <location>
        <begin position="424"/>
        <end position="444"/>
    </location>
</feature>
<evidence type="ECO:0000256" key="7">
    <source>
        <dbReference type="ARBA" id="ARBA00023251"/>
    </source>
</evidence>
<feature type="transmembrane region" description="Helical" evidence="9">
    <location>
        <begin position="28"/>
        <end position="49"/>
    </location>
</feature>
<proteinExistence type="predicted"/>
<dbReference type="PANTHER" id="PTHR42718">
    <property type="entry name" value="MAJOR FACILITATOR SUPERFAMILY MULTIDRUG TRANSPORTER MFSC"/>
    <property type="match status" value="1"/>
</dbReference>
<dbReference type="InterPro" id="IPR020846">
    <property type="entry name" value="MFS_dom"/>
</dbReference>
<dbReference type="PROSITE" id="PS00216">
    <property type="entry name" value="SUGAR_TRANSPORT_1"/>
    <property type="match status" value="1"/>
</dbReference>
<evidence type="ECO:0000256" key="9">
    <source>
        <dbReference type="SAM" id="Phobius"/>
    </source>
</evidence>
<keyword evidence="7" id="KW-0046">Antibiotic resistance</keyword>
<feature type="transmembrane region" description="Helical" evidence="9">
    <location>
        <begin position="218"/>
        <end position="238"/>
    </location>
</feature>
<gene>
    <name evidence="11" type="ORF">POF43_030410</name>
</gene>
<keyword evidence="5 9" id="KW-1133">Transmembrane helix</keyword>
<dbReference type="Gene3D" id="1.20.1250.20">
    <property type="entry name" value="MFS general substrate transporter like domains"/>
    <property type="match status" value="1"/>
</dbReference>
<feature type="transmembrane region" description="Helical" evidence="9">
    <location>
        <begin position="157"/>
        <end position="178"/>
    </location>
</feature>
<keyword evidence="12" id="KW-1185">Reference proteome</keyword>
<feature type="transmembrane region" description="Helical" evidence="9">
    <location>
        <begin position="122"/>
        <end position="145"/>
    </location>
</feature>
<feature type="transmembrane region" description="Helical" evidence="9">
    <location>
        <begin position="288"/>
        <end position="310"/>
    </location>
</feature>
<feature type="transmembrane region" description="Helical" evidence="9">
    <location>
        <begin position="97"/>
        <end position="116"/>
    </location>
</feature>
<dbReference type="RefSeq" id="WP_271324742.1">
    <property type="nucleotide sequence ID" value="NZ_JAAGKO020000067.1"/>
</dbReference>
<evidence type="ECO:0000256" key="1">
    <source>
        <dbReference type="ARBA" id="ARBA00004651"/>
    </source>
</evidence>
<feature type="transmembrane region" description="Helical" evidence="9">
    <location>
        <begin position="456"/>
        <end position="477"/>
    </location>
</feature>
<feature type="transmembrane region" description="Helical" evidence="9">
    <location>
        <begin position="376"/>
        <end position="403"/>
    </location>
</feature>
<accession>A0ABT6WAB9</accession>
<keyword evidence="3" id="KW-1003">Cell membrane</keyword>
<evidence type="ECO:0000256" key="4">
    <source>
        <dbReference type="ARBA" id="ARBA00022692"/>
    </source>
</evidence>
<protein>
    <submittedName>
        <fullName evidence="11">MFS transporter</fullName>
    </submittedName>
</protein>
<evidence type="ECO:0000259" key="10">
    <source>
        <dbReference type="PROSITE" id="PS50850"/>
    </source>
</evidence>
<evidence type="ECO:0000313" key="11">
    <source>
        <dbReference type="EMBL" id="MDI5966993.1"/>
    </source>
</evidence>
<keyword evidence="2" id="KW-0813">Transport</keyword>
<comment type="caution">
    <text evidence="11">The sequence shown here is derived from an EMBL/GenBank/DDBJ whole genome shotgun (WGS) entry which is preliminary data.</text>
</comment>
<dbReference type="PANTHER" id="PTHR42718:SF46">
    <property type="entry name" value="BLR6921 PROTEIN"/>
    <property type="match status" value="1"/>
</dbReference>
<feature type="transmembrane region" description="Helical" evidence="9">
    <location>
        <begin position="322"/>
        <end position="340"/>
    </location>
</feature>
<dbReference type="PROSITE" id="PS50850">
    <property type="entry name" value="MFS"/>
    <property type="match status" value="1"/>
</dbReference>
<organism evidence="11 12">
    <name type="scientific">Streptantibioticus silvisoli</name>
    <dbReference type="NCBI Taxonomy" id="2705255"/>
    <lineage>
        <taxon>Bacteria</taxon>
        <taxon>Bacillati</taxon>
        <taxon>Actinomycetota</taxon>
        <taxon>Actinomycetes</taxon>
        <taxon>Kitasatosporales</taxon>
        <taxon>Streptomycetaceae</taxon>
        <taxon>Streptantibioticus</taxon>
    </lineage>
</organism>
<dbReference type="InterPro" id="IPR005829">
    <property type="entry name" value="Sugar_transporter_CS"/>
</dbReference>
<evidence type="ECO:0000256" key="8">
    <source>
        <dbReference type="SAM" id="MobiDB-lite"/>
    </source>
</evidence>
<evidence type="ECO:0000256" key="3">
    <source>
        <dbReference type="ARBA" id="ARBA00022475"/>
    </source>
</evidence>
<feature type="transmembrane region" description="Helical" evidence="9">
    <location>
        <begin position="69"/>
        <end position="85"/>
    </location>
</feature>
<dbReference type="Gene3D" id="1.20.1720.10">
    <property type="entry name" value="Multidrug resistance protein D"/>
    <property type="match status" value="1"/>
</dbReference>
<feature type="region of interest" description="Disordered" evidence="8">
    <location>
        <begin position="482"/>
        <end position="502"/>
    </location>
</feature>
<evidence type="ECO:0000256" key="5">
    <source>
        <dbReference type="ARBA" id="ARBA00022989"/>
    </source>
</evidence>
<dbReference type="InterPro" id="IPR011701">
    <property type="entry name" value="MFS"/>
</dbReference>
<reference evidence="11 12" key="1">
    <citation type="submission" date="2023-05" db="EMBL/GenBank/DDBJ databases">
        <title>Streptantibioticus silvisoli sp. nov., acidotolerant actinomycetes 1 from pine litter.</title>
        <authorList>
            <person name="Swiecimska M."/>
            <person name="Golinska P."/>
            <person name="Sangal V."/>
            <person name="Wachnowicz B."/>
            <person name="Goodfellow M."/>
        </authorList>
    </citation>
    <scope>NUCLEOTIDE SEQUENCE [LARGE SCALE GENOMIC DNA]</scope>
    <source>
        <strain evidence="11 12">SL54</strain>
    </source>
</reference>
<dbReference type="InterPro" id="IPR036259">
    <property type="entry name" value="MFS_trans_sf"/>
</dbReference>
<evidence type="ECO:0000256" key="2">
    <source>
        <dbReference type="ARBA" id="ARBA00022448"/>
    </source>
</evidence>
<dbReference type="InterPro" id="IPR004638">
    <property type="entry name" value="EmrB-like"/>
</dbReference>
<comment type="subcellular location">
    <subcellularLocation>
        <location evidence="1">Cell membrane</location>
        <topology evidence="1">Multi-pass membrane protein</topology>
    </subcellularLocation>
</comment>
<dbReference type="Proteomes" id="UP001156398">
    <property type="component" value="Unassembled WGS sequence"/>
</dbReference>
<feature type="domain" description="Major facilitator superfamily (MFS) profile" evidence="10">
    <location>
        <begin position="31"/>
        <end position="482"/>
    </location>
</feature>